<keyword evidence="3" id="KW-1185">Reference proteome</keyword>
<dbReference type="EMBL" id="ML119671">
    <property type="protein sequence ID" value="RPA82422.1"/>
    <property type="molecule type" value="Genomic_DNA"/>
</dbReference>
<accession>A0A3N4I8L3</accession>
<gene>
    <name evidence="2" type="ORF">BJ508DRAFT_305558</name>
</gene>
<protein>
    <submittedName>
        <fullName evidence="2">Uncharacterized protein</fullName>
    </submittedName>
</protein>
<evidence type="ECO:0000313" key="2">
    <source>
        <dbReference type="EMBL" id="RPA82422.1"/>
    </source>
</evidence>
<feature type="chain" id="PRO_5018038806" evidence="1">
    <location>
        <begin position="23"/>
        <end position="199"/>
    </location>
</feature>
<evidence type="ECO:0000313" key="3">
    <source>
        <dbReference type="Proteomes" id="UP000275078"/>
    </source>
</evidence>
<dbReference type="AlphaFoldDB" id="A0A3N4I8L3"/>
<proteinExistence type="predicted"/>
<feature type="signal peptide" evidence="1">
    <location>
        <begin position="1"/>
        <end position="22"/>
    </location>
</feature>
<sequence length="199" mass="22259">MICTFSRSHFLFLLFFSQTCTSVCICPSPGGNQVIYSVKDKDNWVVFVPNAQTVVTATQAVSLLSIRPKEIRAGSWLQWKLRDYRKDPTDSIDAEVPAEKVFTHVTEEHGNFTVWLPAADLLPGSFYSLWMVNGTEILARSQLFTIHSPQMFTILNPELDKETVGNASHAVIQGSESKSSASRYSGALAWAQRIRRNGM</sequence>
<organism evidence="2 3">
    <name type="scientific">Ascobolus immersus RN42</name>
    <dbReference type="NCBI Taxonomy" id="1160509"/>
    <lineage>
        <taxon>Eukaryota</taxon>
        <taxon>Fungi</taxon>
        <taxon>Dikarya</taxon>
        <taxon>Ascomycota</taxon>
        <taxon>Pezizomycotina</taxon>
        <taxon>Pezizomycetes</taxon>
        <taxon>Pezizales</taxon>
        <taxon>Ascobolaceae</taxon>
        <taxon>Ascobolus</taxon>
    </lineage>
</organism>
<reference evidence="2 3" key="1">
    <citation type="journal article" date="2018" name="Nat. Ecol. Evol.">
        <title>Pezizomycetes genomes reveal the molecular basis of ectomycorrhizal truffle lifestyle.</title>
        <authorList>
            <person name="Murat C."/>
            <person name="Payen T."/>
            <person name="Noel B."/>
            <person name="Kuo A."/>
            <person name="Morin E."/>
            <person name="Chen J."/>
            <person name="Kohler A."/>
            <person name="Krizsan K."/>
            <person name="Balestrini R."/>
            <person name="Da Silva C."/>
            <person name="Montanini B."/>
            <person name="Hainaut M."/>
            <person name="Levati E."/>
            <person name="Barry K.W."/>
            <person name="Belfiori B."/>
            <person name="Cichocki N."/>
            <person name="Clum A."/>
            <person name="Dockter R.B."/>
            <person name="Fauchery L."/>
            <person name="Guy J."/>
            <person name="Iotti M."/>
            <person name="Le Tacon F."/>
            <person name="Lindquist E.A."/>
            <person name="Lipzen A."/>
            <person name="Malagnac F."/>
            <person name="Mello A."/>
            <person name="Molinier V."/>
            <person name="Miyauchi S."/>
            <person name="Poulain J."/>
            <person name="Riccioni C."/>
            <person name="Rubini A."/>
            <person name="Sitrit Y."/>
            <person name="Splivallo R."/>
            <person name="Traeger S."/>
            <person name="Wang M."/>
            <person name="Zifcakova L."/>
            <person name="Wipf D."/>
            <person name="Zambonelli A."/>
            <person name="Paolocci F."/>
            <person name="Nowrousian M."/>
            <person name="Ottonello S."/>
            <person name="Baldrian P."/>
            <person name="Spatafora J.W."/>
            <person name="Henrissat B."/>
            <person name="Nagy L.G."/>
            <person name="Aury J.M."/>
            <person name="Wincker P."/>
            <person name="Grigoriev I.V."/>
            <person name="Bonfante P."/>
            <person name="Martin F.M."/>
        </authorList>
    </citation>
    <scope>NUCLEOTIDE SEQUENCE [LARGE SCALE GENOMIC DNA]</scope>
    <source>
        <strain evidence="2 3">RN42</strain>
    </source>
</reference>
<keyword evidence="1" id="KW-0732">Signal</keyword>
<evidence type="ECO:0000256" key="1">
    <source>
        <dbReference type="SAM" id="SignalP"/>
    </source>
</evidence>
<dbReference type="Proteomes" id="UP000275078">
    <property type="component" value="Unassembled WGS sequence"/>
</dbReference>
<name>A0A3N4I8L3_ASCIM</name>